<keyword evidence="10" id="KW-1185">Reference proteome</keyword>
<evidence type="ECO:0000256" key="5">
    <source>
        <dbReference type="ARBA" id="ARBA00023136"/>
    </source>
</evidence>
<feature type="transmembrane region" description="Helical" evidence="7">
    <location>
        <begin position="262"/>
        <end position="280"/>
    </location>
</feature>
<feature type="transmembrane region" description="Helical" evidence="7">
    <location>
        <begin position="396"/>
        <end position="415"/>
    </location>
</feature>
<feature type="domain" description="SSD" evidence="8">
    <location>
        <begin position="226"/>
        <end position="359"/>
    </location>
</feature>
<evidence type="ECO:0000256" key="7">
    <source>
        <dbReference type="SAM" id="Phobius"/>
    </source>
</evidence>
<keyword evidence="3 7" id="KW-0812">Transmembrane</keyword>
<proteinExistence type="predicted"/>
<dbReference type="AlphaFoldDB" id="A0A1R4FHM7"/>
<evidence type="ECO:0000256" key="3">
    <source>
        <dbReference type="ARBA" id="ARBA00022692"/>
    </source>
</evidence>
<dbReference type="InterPro" id="IPR000731">
    <property type="entry name" value="SSD"/>
</dbReference>
<feature type="transmembrane region" description="Helical" evidence="7">
    <location>
        <begin position="301"/>
        <end position="330"/>
    </location>
</feature>
<feature type="transmembrane region" description="Helical" evidence="7">
    <location>
        <begin position="699"/>
        <end position="722"/>
    </location>
</feature>
<comment type="subcellular location">
    <subcellularLocation>
        <location evidence="1">Cell membrane</location>
        <topology evidence="1">Multi-pass membrane protein</topology>
    </subcellularLocation>
</comment>
<keyword evidence="5 7" id="KW-0472">Membrane</keyword>
<evidence type="ECO:0000313" key="9">
    <source>
        <dbReference type="EMBL" id="SJM55262.1"/>
    </source>
</evidence>
<dbReference type="InterPro" id="IPR050545">
    <property type="entry name" value="Mycobact_MmpL"/>
</dbReference>
<dbReference type="PROSITE" id="PS50156">
    <property type="entry name" value="SSD"/>
    <property type="match status" value="2"/>
</dbReference>
<feature type="region of interest" description="Disordered" evidence="6">
    <location>
        <begin position="110"/>
        <end position="142"/>
    </location>
</feature>
<dbReference type="Pfam" id="PF03176">
    <property type="entry name" value="MMPL"/>
    <property type="match status" value="2"/>
</dbReference>
<dbReference type="EMBL" id="FUHW01000018">
    <property type="protein sequence ID" value="SJM55262.1"/>
    <property type="molecule type" value="Genomic_DNA"/>
</dbReference>
<dbReference type="PANTHER" id="PTHR33406:SF13">
    <property type="entry name" value="MEMBRANE PROTEIN YDFJ"/>
    <property type="match status" value="1"/>
</dbReference>
<dbReference type="Proteomes" id="UP000195913">
    <property type="component" value="Unassembled WGS sequence"/>
</dbReference>
<feature type="transmembrane region" description="Helical" evidence="7">
    <location>
        <begin position="669"/>
        <end position="687"/>
    </location>
</feature>
<reference evidence="9 10" key="1">
    <citation type="submission" date="2017-02" db="EMBL/GenBank/DDBJ databases">
        <authorList>
            <person name="Peterson S.W."/>
        </authorList>
    </citation>
    <scope>NUCLEOTIDE SEQUENCE [LARGE SCALE GENOMIC DNA]</scope>
    <source>
        <strain evidence="9 10">B Ar 00.02</strain>
    </source>
</reference>
<dbReference type="InterPro" id="IPR004869">
    <property type="entry name" value="MMPL_dom"/>
</dbReference>
<dbReference type="Gene3D" id="1.20.1640.10">
    <property type="entry name" value="Multidrug efflux transporter AcrB transmembrane domain"/>
    <property type="match status" value="2"/>
</dbReference>
<dbReference type="GO" id="GO:0005886">
    <property type="term" value="C:plasma membrane"/>
    <property type="evidence" value="ECO:0007669"/>
    <property type="project" value="UniProtKB-SubCell"/>
</dbReference>
<evidence type="ECO:0000256" key="4">
    <source>
        <dbReference type="ARBA" id="ARBA00022989"/>
    </source>
</evidence>
<protein>
    <submittedName>
        <fullName evidence="9">Integral membrane protein</fullName>
    </submittedName>
</protein>
<keyword evidence="4 7" id="KW-1133">Transmembrane helix</keyword>
<evidence type="ECO:0000256" key="2">
    <source>
        <dbReference type="ARBA" id="ARBA00022475"/>
    </source>
</evidence>
<evidence type="ECO:0000256" key="1">
    <source>
        <dbReference type="ARBA" id="ARBA00004651"/>
    </source>
</evidence>
<dbReference type="SUPFAM" id="SSF82866">
    <property type="entry name" value="Multidrug efflux transporter AcrB transmembrane domain"/>
    <property type="match status" value="2"/>
</dbReference>
<dbReference type="PANTHER" id="PTHR33406">
    <property type="entry name" value="MEMBRANE PROTEIN MJ1562-RELATED"/>
    <property type="match status" value="1"/>
</dbReference>
<evidence type="ECO:0000313" key="10">
    <source>
        <dbReference type="Proteomes" id="UP000195913"/>
    </source>
</evidence>
<feature type="domain" description="SSD" evidence="8">
    <location>
        <begin position="556"/>
        <end position="721"/>
    </location>
</feature>
<keyword evidence="2" id="KW-1003">Cell membrane</keyword>
<feature type="transmembrane region" description="Helical" evidence="7">
    <location>
        <begin position="554"/>
        <end position="573"/>
    </location>
</feature>
<feature type="transmembrane region" description="Helical" evidence="7">
    <location>
        <begin position="336"/>
        <end position="360"/>
    </location>
</feature>
<feature type="transmembrane region" description="Helical" evidence="7">
    <location>
        <begin position="233"/>
        <end position="256"/>
    </location>
</feature>
<evidence type="ECO:0000259" key="8">
    <source>
        <dbReference type="PROSITE" id="PS50156"/>
    </source>
</evidence>
<name>A0A1R4FHM7_9MICC</name>
<dbReference type="RefSeq" id="WP_086995745.1">
    <property type="nucleotide sequence ID" value="NZ_FUHW01000018.1"/>
</dbReference>
<gene>
    <name evidence="9" type="ORF">FM101_03925</name>
</gene>
<evidence type="ECO:0000256" key="6">
    <source>
        <dbReference type="SAM" id="MobiDB-lite"/>
    </source>
</evidence>
<accession>A0A1R4FHM7</accession>
<organism evidence="9 10">
    <name type="scientific">Arthrobacter rhombi</name>
    <dbReference type="NCBI Taxonomy" id="71253"/>
    <lineage>
        <taxon>Bacteria</taxon>
        <taxon>Bacillati</taxon>
        <taxon>Actinomycetota</taxon>
        <taxon>Actinomycetes</taxon>
        <taxon>Micrococcales</taxon>
        <taxon>Micrococcaceae</taxon>
        <taxon>Arthrobacter</taxon>
    </lineage>
</organism>
<feature type="transmembrane region" description="Helical" evidence="7">
    <location>
        <begin position="209"/>
        <end position="226"/>
    </location>
</feature>
<feature type="transmembrane region" description="Helical" evidence="7">
    <location>
        <begin position="585"/>
        <end position="606"/>
    </location>
</feature>
<feature type="transmembrane region" description="Helical" evidence="7">
    <location>
        <begin position="618"/>
        <end position="637"/>
    </location>
</feature>
<sequence length="765" mass="78931">MSTFLHRLGAMAHRRPWIFLLVWLLAFGGAIGIAATSDVHISSSLTIDGTPSQDVRDNLARELPAAGGGQGSLVFTVPEAEELTDGGRASAIGEAAKDITELPFVVDKSAATADAPESPEAQKKAKQAQQDSPRPLLVDGSPVPGVMVSADGSVAMLQMQLTAPIDELPDGSADQIVTTAQDAVADTGLNVLPSDSLDSMHPPIGGHEAIGLGIALLVLLLTLGSLRAASLPLLTALTGVGIGIGGAFALSSSITLTTATPALALMIGLAVGIDYALFIVNRQRHFIIVDGLSAPEATARALATAGSAVVFAGTTVVIALAGLTVIGIGFLTTMALVAAATVALAVLIALTLLPALLGFAGEGICSTRARARGVSGRHSDRKGPARRWARGVTGRPWLAVAGVVVILGVAAIPALSMDLGMPTGAQDAEQSTSRQSYDATTRGFGEGFNAPLMVVAHSADGTPLDQARIGAVAQGLQQTDSVASASLTGADPDHTLAVFTVIPEQGPTDERTAQLVTDLRDPAAAVSTQAGVSLGVTGLTAINLDITDRLSEALPQYIAIIVGLSLLLLLLIFRSIIIPLKATAGFLLSIAATFGISTAVFQWGWLIGIVGLDNGGPLLSFLPIMVTGILYGLAMDYQVFLVSSMREAHTSGLAPRAAIIHGFEQASRVVTAAAIIMVSVFAAFIFSDDTMIKQFGFTLAIGVVIDAFLVRMTFIPALMSLLGRSVWWLPGWLDRILPSIDLEGEDFAHTPAPHPREVEATATAG</sequence>